<dbReference type="GO" id="GO:0005778">
    <property type="term" value="C:peroxisomal membrane"/>
    <property type="evidence" value="ECO:0007669"/>
    <property type="project" value="UniProtKB-SubCell"/>
</dbReference>
<dbReference type="InterPro" id="IPR006708">
    <property type="entry name" value="Pex19"/>
</dbReference>
<dbReference type="Proteomes" id="UP000314987">
    <property type="component" value="Unassembled WGS sequence"/>
</dbReference>
<sequence>MLPFSDKFRGIEVCMDLEMNELLESALDDFDKAKPSQALPPVTIAPYASDSQKRSPADTAKDALFASKEFFQKLFDPELACLATAEFEKAMKELTEEEPHLVELSEEVGRVGSDTTSQQEFASCLKDTLSGLAKSATDLHNSGKAMEGLGIKKEEGEGNILPIMHIKSQIYPTWWQNYHEALPPEQSEKYQEQHNVMGKIYEQFEKETAADSEATQKASFEMVLDLMQQLQNLGHTPKELAGKMLPGFNFDLGTLNLLGLSSSSGEQCLIM</sequence>
<dbReference type="AlphaFoldDB" id="A0A4X2MA51"/>
<dbReference type="InterPro" id="IPR038322">
    <property type="entry name" value="Pex19_C_sf"/>
</dbReference>
<dbReference type="PANTHER" id="PTHR12774:SF2">
    <property type="entry name" value="PEROXISOMAL BIOGENESIS FACTOR 19"/>
    <property type="match status" value="1"/>
</dbReference>
<proteinExistence type="inferred from homology"/>
<keyword evidence="10" id="KW-1185">Reference proteome</keyword>
<evidence type="ECO:0000256" key="1">
    <source>
        <dbReference type="ARBA" id="ARBA00003055"/>
    </source>
</evidence>
<dbReference type="Gene3D" id="1.20.120.900">
    <property type="entry name" value="Pex19, mPTS binding domain"/>
    <property type="match status" value="1"/>
</dbReference>
<comment type="subcellular location">
    <subcellularLocation>
        <location evidence="2">Peroxisome membrane</location>
        <topology evidence="2">Lipid-anchor</topology>
        <orientation evidence="2">Cytoplasmic side</orientation>
    </subcellularLocation>
</comment>
<evidence type="ECO:0000313" key="10">
    <source>
        <dbReference type="Proteomes" id="UP000314987"/>
    </source>
</evidence>
<organism evidence="9 10">
    <name type="scientific">Vombatus ursinus</name>
    <name type="common">Common wombat</name>
    <dbReference type="NCBI Taxonomy" id="29139"/>
    <lineage>
        <taxon>Eukaryota</taxon>
        <taxon>Metazoa</taxon>
        <taxon>Chordata</taxon>
        <taxon>Craniata</taxon>
        <taxon>Vertebrata</taxon>
        <taxon>Euteleostomi</taxon>
        <taxon>Mammalia</taxon>
        <taxon>Metatheria</taxon>
        <taxon>Diprotodontia</taxon>
        <taxon>Vombatidae</taxon>
        <taxon>Vombatus</taxon>
    </lineage>
</organism>
<keyword evidence="5" id="KW-0962">Peroxisome biogenesis</keyword>
<evidence type="ECO:0000256" key="3">
    <source>
        <dbReference type="ARBA" id="ARBA00006326"/>
    </source>
</evidence>
<dbReference type="STRING" id="29139.ENSVURP00010031261"/>
<name>A0A4X2MA51_VOMUR</name>
<protein>
    <recommendedName>
        <fullName evidence="4">Peroxisomal biogenesis factor 19</fullName>
    </recommendedName>
    <alternativeName>
        <fullName evidence="7">Peroxin-19</fullName>
    </alternativeName>
    <alternativeName>
        <fullName evidence="8">Peroxisomal farnesylated protein</fullName>
    </alternativeName>
</protein>
<evidence type="ECO:0000256" key="7">
    <source>
        <dbReference type="ARBA" id="ARBA00029688"/>
    </source>
</evidence>
<dbReference type="GO" id="GO:0045046">
    <property type="term" value="P:protein import into peroxisome membrane"/>
    <property type="evidence" value="ECO:0007669"/>
    <property type="project" value="TreeGrafter"/>
</dbReference>
<comment type="similarity">
    <text evidence="3">Belongs to the peroxin-19 family.</text>
</comment>
<dbReference type="Pfam" id="PF04614">
    <property type="entry name" value="Pex19"/>
    <property type="match status" value="1"/>
</dbReference>
<reference evidence="9" key="2">
    <citation type="submission" date="2025-08" db="UniProtKB">
        <authorList>
            <consortium name="Ensembl"/>
        </authorList>
    </citation>
    <scope>IDENTIFICATION</scope>
</reference>
<evidence type="ECO:0000313" key="9">
    <source>
        <dbReference type="Ensembl" id="ENSVURP00010031261.1"/>
    </source>
</evidence>
<evidence type="ECO:0000256" key="2">
    <source>
        <dbReference type="ARBA" id="ARBA00004405"/>
    </source>
</evidence>
<evidence type="ECO:0000256" key="5">
    <source>
        <dbReference type="ARBA" id="ARBA00022593"/>
    </source>
</evidence>
<dbReference type="GO" id="GO:0033328">
    <property type="term" value="F:peroxisome membrane targeting sequence binding"/>
    <property type="evidence" value="ECO:0007669"/>
    <property type="project" value="TreeGrafter"/>
</dbReference>
<dbReference type="Ensembl" id="ENSVURT00010035608.1">
    <property type="protein sequence ID" value="ENSVURP00010031261.1"/>
    <property type="gene ID" value="ENSVURG00010023919.1"/>
</dbReference>
<reference evidence="9" key="3">
    <citation type="submission" date="2025-09" db="UniProtKB">
        <authorList>
            <consortium name="Ensembl"/>
        </authorList>
    </citation>
    <scope>IDENTIFICATION</scope>
</reference>
<accession>A0A4X2MA51</accession>
<evidence type="ECO:0000256" key="6">
    <source>
        <dbReference type="ARBA" id="ARBA00025898"/>
    </source>
</evidence>
<comment type="function">
    <text evidence="1">Necessary for early peroxisomal biogenesis. Acts both as a cytosolic chaperone and as an import receptor for peroxisomal membrane proteins (PMPs). Binds and stabilizes newly synthesized PMPs in the cytoplasm by interacting with their hydrophobic membrane-spanning domains, and targets them to the peroxisome membrane by binding to the integral membrane protein PEX3. Excludes CDKN2A from the nucleus and prevents its interaction with MDM2, which results in active degradation of TP53.</text>
</comment>
<dbReference type="OMA" id="ASKEVMY"/>
<evidence type="ECO:0000256" key="4">
    <source>
        <dbReference type="ARBA" id="ARBA00015758"/>
    </source>
</evidence>
<dbReference type="PANTHER" id="PTHR12774">
    <property type="entry name" value="PEROXISOMAL BIOGENESIS FACTOR 19"/>
    <property type="match status" value="1"/>
</dbReference>
<dbReference type="GeneTree" id="ENSGT00390000010993"/>
<reference evidence="10" key="1">
    <citation type="submission" date="2018-12" db="EMBL/GenBank/DDBJ databases">
        <authorList>
            <person name="Yazar S."/>
        </authorList>
    </citation>
    <scope>NUCLEOTIDE SEQUENCE [LARGE SCALE GENOMIC DNA]</scope>
</reference>
<evidence type="ECO:0000256" key="8">
    <source>
        <dbReference type="ARBA" id="ARBA00032710"/>
    </source>
</evidence>
<comment type="subunit">
    <text evidence="6">Interacts with a broad range of peroxisomal membrane proteins, including PEX3, PEX10, PEX11A, PEX11B, PEX12, PEX13, PEX14 and PEX16, PXMP2/PMP22, PXMP4/PMP24, SLC25A17/PMP34, ABCD1/ALDP, ABCD2/ALDRP, and ABCD3/PMP70. Also interacts with the tumor suppressor CDKN2A/p19ARF.</text>
</comment>